<feature type="transmembrane region" description="Helical" evidence="6">
    <location>
        <begin position="414"/>
        <end position="436"/>
    </location>
</feature>
<dbReference type="GO" id="GO:0022857">
    <property type="term" value="F:transmembrane transporter activity"/>
    <property type="evidence" value="ECO:0007669"/>
    <property type="project" value="InterPro"/>
</dbReference>
<dbReference type="Pfam" id="PF13520">
    <property type="entry name" value="AA_permease_2"/>
    <property type="match status" value="1"/>
</dbReference>
<evidence type="ECO:0000256" key="6">
    <source>
        <dbReference type="SAM" id="Phobius"/>
    </source>
</evidence>
<keyword evidence="8" id="KW-1185">Reference proteome</keyword>
<keyword evidence="3 6" id="KW-0812">Transmembrane</keyword>
<protein>
    <submittedName>
        <fullName evidence="7">APC family permease</fullName>
    </submittedName>
</protein>
<sequence>MTTRFLLLMPSSSCVMPACNRPVSHRYLVIMCRPGTRMSLACLLLLPMLERRKYSLMSRPEGKLMASKPPGVQAAAEPVRDRQDLLKPDAIGIAQATVIGMATSAPAATVAISLAAFAAATAYASGPILLIAAIPMLIIANAYRRLNLWSANCGASFEWVGRAINPYLGFLTGWLMIVTYIVGTVAGVIVLGPSILAVTGADSAGTGASVAIAGIVVLVMLVLAVVGIRISARAQIGMAVIEYAILIGIAIAGLVWVLSHHAGSYPITSSWFTLSGVGGHGDVMGAFLLVIFVYGGWDGTLYVNEEVEHRKVYPGRAAVIAVAALAVIYTLVQVGLQGVVSPAKLQENGGSALVYIAQVMGGTALARIMAVAIALSVIATTGAGIILGARIVYGMASYRALPGFLAGVSRRYSTPVASSVVVGVLIAAISAVYLLATSLQSAFVDIISILGDLLAILYILTTLAALTYYRRRITASWRDAIVVGVLPLGAAGFLGYILYRSLSSAWDSSQAQVWTLLGVIASGLVMMLIARFALRSVFFRLPIESEPRAGD</sequence>
<feature type="transmembrane region" description="Helical" evidence="6">
    <location>
        <begin position="368"/>
        <end position="393"/>
    </location>
</feature>
<dbReference type="InterPro" id="IPR050367">
    <property type="entry name" value="APC_superfamily"/>
</dbReference>
<feature type="transmembrane region" description="Helical" evidence="6">
    <location>
        <begin position="442"/>
        <end position="468"/>
    </location>
</feature>
<dbReference type="Gene3D" id="1.20.1740.10">
    <property type="entry name" value="Amino acid/polyamine transporter I"/>
    <property type="match status" value="1"/>
</dbReference>
<evidence type="ECO:0000256" key="4">
    <source>
        <dbReference type="ARBA" id="ARBA00022989"/>
    </source>
</evidence>
<evidence type="ECO:0000256" key="1">
    <source>
        <dbReference type="ARBA" id="ARBA00004651"/>
    </source>
</evidence>
<proteinExistence type="predicted"/>
<keyword evidence="4 6" id="KW-1133">Transmembrane helix</keyword>
<accession>A0A6P2C0G7</accession>
<name>A0A6P2C0G7_9ACTN</name>
<dbReference type="OrthoDB" id="138827at2"/>
<feature type="transmembrane region" description="Helical" evidence="6">
    <location>
        <begin position="240"/>
        <end position="259"/>
    </location>
</feature>
<gene>
    <name evidence="7" type="ORF">EAS64_16175</name>
</gene>
<evidence type="ECO:0000313" key="7">
    <source>
        <dbReference type="EMBL" id="TVZ03965.1"/>
    </source>
</evidence>
<feature type="transmembrane region" description="Helical" evidence="6">
    <location>
        <begin position="90"/>
        <end position="117"/>
    </location>
</feature>
<dbReference type="PANTHER" id="PTHR42770:SF7">
    <property type="entry name" value="MEMBRANE PROTEIN"/>
    <property type="match status" value="1"/>
</dbReference>
<evidence type="ECO:0000256" key="5">
    <source>
        <dbReference type="ARBA" id="ARBA00023136"/>
    </source>
</evidence>
<comment type="caution">
    <text evidence="7">The sequence shown here is derived from an EMBL/GenBank/DDBJ whole genome shotgun (WGS) entry which is preliminary data.</text>
</comment>
<dbReference type="Proteomes" id="UP000460272">
    <property type="component" value="Unassembled WGS sequence"/>
</dbReference>
<keyword evidence="2" id="KW-1003">Cell membrane</keyword>
<feature type="transmembrane region" description="Helical" evidence="6">
    <location>
        <begin position="511"/>
        <end position="534"/>
    </location>
</feature>
<dbReference type="GO" id="GO:0005886">
    <property type="term" value="C:plasma membrane"/>
    <property type="evidence" value="ECO:0007669"/>
    <property type="project" value="UniProtKB-SubCell"/>
</dbReference>
<dbReference type="EMBL" id="RPFW01000003">
    <property type="protein sequence ID" value="TVZ03965.1"/>
    <property type="molecule type" value="Genomic_DNA"/>
</dbReference>
<feature type="transmembrane region" description="Helical" evidence="6">
    <location>
        <begin position="317"/>
        <end position="336"/>
    </location>
</feature>
<feature type="transmembrane region" description="Helical" evidence="6">
    <location>
        <begin position="123"/>
        <end position="143"/>
    </location>
</feature>
<feature type="transmembrane region" description="Helical" evidence="6">
    <location>
        <begin position="208"/>
        <end position="228"/>
    </location>
</feature>
<dbReference type="PANTHER" id="PTHR42770">
    <property type="entry name" value="AMINO ACID TRANSPORTER-RELATED"/>
    <property type="match status" value="1"/>
</dbReference>
<dbReference type="AlphaFoldDB" id="A0A6P2C0G7"/>
<feature type="transmembrane region" description="Helical" evidence="6">
    <location>
        <begin position="164"/>
        <end position="196"/>
    </location>
</feature>
<feature type="transmembrane region" description="Helical" evidence="6">
    <location>
        <begin position="480"/>
        <end position="499"/>
    </location>
</feature>
<evidence type="ECO:0000256" key="2">
    <source>
        <dbReference type="ARBA" id="ARBA00022475"/>
    </source>
</evidence>
<dbReference type="InterPro" id="IPR002293">
    <property type="entry name" value="AA/rel_permease1"/>
</dbReference>
<comment type="subcellular location">
    <subcellularLocation>
        <location evidence="1">Cell membrane</location>
        <topology evidence="1">Multi-pass membrane protein</topology>
    </subcellularLocation>
</comment>
<reference evidence="7 8" key="1">
    <citation type="submission" date="2018-11" db="EMBL/GenBank/DDBJ databases">
        <title>Trebonia kvetii gen.nov., sp.nov., a novel acidophilic actinobacterium, and proposal of the new actinobacterial family Treboniaceae fam. nov.</title>
        <authorList>
            <person name="Rapoport D."/>
            <person name="Sagova-Mareckova M."/>
            <person name="Sedlacek I."/>
            <person name="Provaznik J."/>
            <person name="Kralova S."/>
            <person name="Pavlinic D."/>
            <person name="Benes V."/>
            <person name="Kopecky J."/>
        </authorList>
    </citation>
    <scope>NUCLEOTIDE SEQUENCE [LARGE SCALE GENOMIC DNA]</scope>
    <source>
        <strain evidence="7 8">15Tr583</strain>
    </source>
</reference>
<evidence type="ECO:0000313" key="8">
    <source>
        <dbReference type="Proteomes" id="UP000460272"/>
    </source>
</evidence>
<dbReference type="PIRSF" id="PIRSF006060">
    <property type="entry name" value="AA_transporter"/>
    <property type="match status" value="1"/>
</dbReference>
<keyword evidence="5 6" id="KW-0472">Membrane</keyword>
<organism evidence="7 8">
    <name type="scientific">Trebonia kvetii</name>
    <dbReference type="NCBI Taxonomy" id="2480626"/>
    <lineage>
        <taxon>Bacteria</taxon>
        <taxon>Bacillati</taxon>
        <taxon>Actinomycetota</taxon>
        <taxon>Actinomycetes</taxon>
        <taxon>Streptosporangiales</taxon>
        <taxon>Treboniaceae</taxon>
        <taxon>Trebonia</taxon>
    </lineage>
</organism>
<evidence type="ECO:0000256" key="3">
    <source>
        <dbReference type="ARBA" id="ARBA00022692"/>
    </source>
</evidence>
<feature type="transmembrane region" description="Helical" evidence="6">
    <location>
        <begin position="271"/>
        <end position="297"/>
    </location>
</feature>